<evidence type="ECO:0000256" key="1">
    <source>
        <dbReference type="ARBA" id="ARBA00007228"/>
    </source>
</evidence>
<evidence type="ECO:0000313" key="7">
    <source>
        <dbReference type="EMBL" id="SMC31139.1"/>
    </source>
</evidence>
<dbReference type="InterPro" id="IPR004384">
    <property type="entry name" value="RNA_MeTrfase_TrmJ/LasT"/>
</dbReference>
<protein>
    <recommendedName>
        <fullName evidence="5">tRNA (cytidine/uridine-2'-O-)-methyltransferase TrmJ</fullName>
        <ecNumber evidence="5">2.1.1.200</ecNumber>
    </recommendedName>
    <alternativeName>
        <fullName evidence="5">tRNA (cytidine(32)/uridine(32)-2'-O)-methyltransferase</fullName>
    </alternativeName>
    <alternativeName>
        <fullName evidence="5">tRNA Cm32/Um32 methyltransferase</fullName>
    </alternativeName>
</protein>
<dbReference type="GO" id="GO:0002128">
    <property type="term" value="P:tRNA nucleoside ribose methylation"/>
    <property type="evidence" value="ECO:0007669"/>
    <property type="project" value="TreeGrafter"/>
</dbReference>
<dbReference type="SUPFAM" id="SSF75217">
    <property type="entry name" value="alpha/beta knot"/>
    <property type="match status" value="1"/>
</dbReference>
<dbReference type="InterPro" id="IPR001537">
    <property type="entry name" value="SpoU_MeTrfase"/>
</dbReference>
<keyword evidence="8" id="KW-1185">Reference proteome</keyword>
<dbReference type="Proteomes" id="UP000192708">
    <property type="component" value="Unassembled WGS sequence"/>
</dbReference>
<dbReference type="PANTHER" id="PTHR42786">
    <property type="entry name" value="TRNA/RRNA METHYLTRANSFERASE"/>
    <property type="match status" value="1"/>
</dbReference>
<reference evidence="7 8" key="1">
    <citation type="submission" date="2017-04" db="EMBL/GenBank/DDBJ databases">
        <authorList>
            <person name="Afonso C.L."/>
            <person name="Miller P.J."/>
            <person name="Scott M.A."/>
            <person name="Spackman E."/>
            <person name="Goraichik I."/>
            <person name="Dimitrov K.M."/>
            <person name="Suarez D.L."/>
            <person name="Swayne D.E."/>
        </authorList>
    </citation>
    <scope>NUCLEOTIDE SEQUENCE [LARGE SCALE GENOMIC DNA]</scope>
    <source>
        <strain evidence="7 8">VK13</strain>
    </source>
</reference>
<dbReference type="AlphaFoldDB" id="A0A1W1Y4S8"/>
<evidence type="ECO:0000256" key="4">
    <source>
        <dbReference type="ARBA" id="ARBA00022691"/>
    </source>
</evidence>
<evidence type="ECO:0000256" key="2">
    <source>
        <dbReference type="ARBA" id="ARBA00022603"/>
    </source>
</evidence>
<gene>
    <name evidence="5" type="primary">trmJ</name>
    <name evidence="7" type="ORF">SAMN06296008_101391</name>
</gene>
<dbReference type="EC" id="2.1.1.200" evidence="5"/>
<dbReference type="Gene3D" id="1.10.8.590">
    <property type="match status" value="1"/>
</dbReference>
<dbReference type="STRING" id="1938817.SAMN06296008_101391"/>
<keyword evidence="5" id="KW-0819">tRNA processing</keyword>
<dbReference type="EMBL" id="FWXJ01000001">
    <property type="protein sequence ID" value="SMC31139.1"/>
    <property type="molecule type" value="Genomic_DNA"/>
</dbReference>
<dbReference type="OrthoDB" id="9806346at2"/>
<comment type="subunit">
    <text evidence="5">Homodimer.</text>
</comment>
<name>A0A1W1Y4S8_9BURK</name>
<evidence type="ECO:0000256" key="5">
    <source>
        <dbReference type="RuleBase" id="RU362024"/>
    </source>
</evidence>
<comment type="catalytic activity">
    <reaction evidence="5">
        <text>uridine(32) in tRNA + S-adenosyl-L-methionine = 2'-O-methyluridine(32) in tRNA + S-adenosyl-L-homocysteine + H(+)</text>
        <dbReference type="Rhea" id="RHEA:42936"/>
        <dbReference type="Rhea" id="RHEA-COMP:10107"/>
        <dbReference type="Rhea" id="RHEA-COMP:10290"/>
        <dbReference type="ChEBI" id="CHEBI:15378"/>
        <dbReference type="ChEBI" id="CHEBI:57856"/>
        <dbReference type="ChEBI" id="CHEBI:59789"/>
        <dbReference type="ChEBI" id="CHEBI:65315"/>
        <dbReference type="ChEBI" id="CHEBI:74478"/>
        <dbReference type="EC" id="2.1.1.200"/>
    </reaction>
</comment>
<comment type="catalytic activity">
    <reaction evidence="5">
        <text>cytidine(32) in tRNA + S-adenosyl-L-methionine = 2'-O-methylcytidine(32) in tRNA + S-adenosyl-L-homocysteine + H(+)</text>
        <dbReference type="Rhea" id="RHEA:42932"/>
        <dbReference type="Rhea" id="RHEA-COMP:10288"/>
        <dbReference type="Rhea" id="RHEA-COMP:10289"/>
        <dbReference type="ChEBI" id="CHEBI:15378"/>
        <dbReference type="ChEBI" id="CHEBI:57856"/>
        <dbReference type="ChEBI" id="CHEBI:59789"/>
        <dbReference type="ChEBI" id="CHEBI:74495"/>
        <dbReference type="ChEBI" id="CHEBI:82748"/>
        <dbReference type="EC" id="2.1.1.200"/>
    </reaction>
</comment>
<feature type="domain" description="tRNA/rRNA methyltransferase SpoU type" evidence="6">
    <location>
        <begin position="6"/>
        <end position="157"/>
    </location>
</feature>
<keyword evidence="5" id="KW-0963">Cytoplasm</keyword>
<proteinExistence type="inferred from homology"/>
<evidence type="ECO:0000256" key="3">
    <source>
        <dbReference type="ARBA" id="ARBA00022679"/>
    </source>
</evidence>
<dbReference type="CDD" id="cd18093">
    <property type="entry name" value="SpoU-like_TrmJ"/>
    <property type="match status" value="1"/>
</dbReference>
<dbReference type="NCBIfam" id="TIGR00050">
    <property type="entry name" value="rRNA_methyl_1"/>
    <property type="match status" value="1"/>
</dbReference>
<keyword evidence="4 5" id="KW-0949">S-adenosyl-L-methionine</keyword>
<dbReference type="Pfam" id="PF00588">
    <property type="entry name" value="SpoU_methylase"/>
    <property type="match status" value="1"/>
</dbReference>
<dbReference type="GO" id="GO:0003723">
    <property type="term" value="F:RNA binding"/>
    <property type="evidence" value="ECO:0007669"/>
    <property type="project" value="InterPro"/>
</dbReference>
<dbReference type="PIRSF" id="PIRSF004808">
    <property type="entry name" value="LasT"/>
    <property type="match status" value="1"/>
</dbReference>
<sequence length="249" mass="27170">MSSVHWILHQTSHNGNVGSAARALKTMGFNELVLVNPKDPNASASAEAIALASGAEDLLQSLTVVKDLQVACESLPLVFGLTARDREFGPPAISLPQACQMALQALENGQSIAYLFGTERTGLENEDLQYCTHRVWIDANPAYSSLNLAQAVMICAYALRQAQIQQGLIQTSVHNSAQLGREKASIGAVNAAMEHLKSGLEAIEFLDPKHPKKLMERLRALFDRAELEKEEVDLIRGIAKQMLLKSQKQ</sequence>
<evidence type="ECO:0000313" key="8">
    <source>
        <dbReference type="Proteomes" id="UP000192708"/>
    </source>
</evidence>
<dbReference type="InterPro" id="IPR029028">
    <property type="entry name" value="Alpha/beta_knot_MTases"/>
</dbReference>
<dbReference type="InterPro" id="IPR029026">
    <property type="entry name" value="tRNA_m1G_MTases_N"/>
</dbReference>
<comment type="function">
    <text evidence="5">Catalyzes the formation of 2'O-methylated cytidine (Cm32) or 2'O-methylated uridine (Um32) at position 32 in tRNA.</text>
</comment>
<dbReference type="GO" id="GO:0005829">
    <property type="term" value="C:cytosol"/>
    <property type="evidence" value="ECO:0007669"/>
    <property type="project" value="TreeGrafter"/>
</dbReference>
<accession>A0A1W1Y4S8</accession>
<dbReference type="PANTHER" id="PTHR42786:SF2">
    <property type="entry name" value="TRNA (CYTIDINE_URIDINE-2'-O-)-METHYLTRANSFERASE TRMJ"/>
    <property type="match status" value="1"/>
</dbReference>
<dbReference type="GO" id="GO:0160206">
    <property type="term" value="F:tRNA (cytidine(32)/uridine(32)-2'-O)-methyltransferase activity"/>
    <property type="evidence" value="ECO:0007669"/>
    <property type="project" value="UniProtKB-EC"/>
</dbReference>
<comment type="similarity">
    <text evidence="1">Belongs to the class IV-like SAM-binding methyltransferase superfamily. RNA methyltransferase TrmH family.</text>
</comment>
<organism evidence="7 8">
    <name type="scientific">Polynucleobacter kasalickyi</name>
    <dbReference type="NCBI Taxonomy" id="1938817"/>
    <lineage>
        <taxon>Bacteria</taxon>
        <taxon>Pseudomonadati</taxon>
        <taxon>Pseudomonadota</taxon>
        <taxon>Betaproteobacteria</taxon>
        <taxon>Burkholderiales</taxon>
        <taxon>Burkholderiaceae</taxon>
        <taxon>Polynucleobacter</taxon>
    </lineage>
</organism>
<dbReference type="Gene3D" id="3.40.1280.10">
    <property type="match status" value="1"/>
</dbReference>
<keyword evidence="3 7" id="KW-0808">Transferase</keyword>
<keyword evidence="2 5" id="KW-0489">Methyltransferase</keyword>
<dbReference type="GO" id="GO:0106339">
    <property type="term" value="F:tRNA (cytidine(32)-2'-O)-methyltransferase activity"/>
    <property type="evidence" value="ECO:0007669"/>
    <property type="project" value="RHEA"/>
</dbReference>
<evidence type="ECO:0000259" key="6">
    <source>
        <dbReference type="Pfam" id="PF00588"/>
    </source>
</evidence>
<dbReference type="RefSeq" id="WP_084282165.1">
    <property type="nucleotide sequence ID" value="NZ_FWXJ01000001.1"/>
</dbReference>
<comment type="subcellular location">
    <subcellularLocation>
        <location evidence="5">Cytoplasm</location>
    </subcellularLocation>
</comment>